<keyword evidence="2" id="KW-0812">Transmembrane</keyword>
<feature type="transmembrane region" description="Helical" evidence="2">
    <location>
        <begin position="124"/>
        <end position="144"/>
    </location>
</feature>
<dbReference type="Proteomes" id="UP000297853">
    <property type="component" value="Unassembled WGS sequence"/>
</dbReference>
<keyword evidence="2" id="KW-1133">Transmembrane helix</keyword>
<reference evidence="3 4" key="1">
    <citation type="submission" date="2019-03" db="EMBL/GenBank/DDBJ databases">
        <title>Genomics of glacier-inhabiting Cryobacterium strains.</title>
        <authorList>
            <person name="Liu Q."/>
            <person name="Xin Y.-H."/>
        </authorList>
    </citation>
    <scope>NUCLEOTIDE SEQUENCE [LARGE SCALE GENOMIC DNA]</scope>
    <source>
        <strain evidence="3 4">TMT1-23-1</strain>
    </source>
</reference>
<evidence type="ECO:0000256" key="2">
    <source>
        <dbReference type="SAM" id="Phobius"/>
    </source>
</evidence>
<dbReference type="Pfam" id="PF04120">
    <property type="entry name" value="Iron_permease"/>
    <property type="match status" value="1"/>
</dbReference>
<feature type="region of interest" description="Disordered" evidence="1">
    <location>
        <begin position="17"/>
        <end position="80"/>
    </location>
</feature>
<protein>
    <recommendedName>
        <fullName evidence="5">Low affinity iron permease family protein</fullName>
    </recommendedName>
</protein>
<proteinExistence type="predicted"/>
<keyword evidence="4" id="KW-1185">Reference proteome</keyword>
<evidence type="ECO:0008006" key="5">
    <source>
        <dbReference type="Google" id="ProtNLM"/>
    </source>
</evidence>
<feature type="compositionally biased region" description="Low complexity" evidence="1">
    <location>
        <begin position="58"/>
        <end position="67"/>
    </location>
</feature>
<dbReference type="InterPro" id="IPR007251">
    <property type="entry name" value="Iron_permease_Fet4"/>
</dbReference>
<evidence type="ECO:0000313" key="3">
    <source>
        <dbReference type="EMBL" id="TFD05695.1"/>
    </source>
</evidence>
<sequence length="205" mass="22459">MTSCSARCSWSCPPSHCCTPSSPERWRGAGRCPRRPGSSDDRGITVFSMSGENEKQNPGSAAASSPRRAPRGESNGPGRREHLWSSRLLHQVGDATSLATVGLAVALLTALWLMVGFLVGFPSWWNNVLYSVTSSITLVMVFVIQHTQARQQAATQRKLDEMVRALPTANNRLIAVEEAASDVELEDLADTNLDHRRQAETETRQ</sequence>
<accession>A0ABY2JIX1</accession>
<feature type="transmembrane region" description="Helical" evidence="2">
    <location>
        <begin position="95"/>
        <end position="118"/>
    </location>
</feature>
<evidence type="ECO:0000313" key="4">
    <source>
        <dbReference type="Proteomes" id="UP000297853"/>
    </source>
</evidence>
<dbReference type="EMBL" id="SOGQ01000008">
    <property type="protein sequence ID" value="TFD05695.1"/>
    <property type="molecule type" value="Genomic_DNA"/>
</dbReference>
<organism evidence="3 4">
    <name type="scientific">Cryobacterium sinapicolor</name>
    <dbReference type="NCBI Taxonomy" id="1259236"/>
    <lineage>
        <taxon>Bacteria</taxon>
        <taxon>Bacillati</taxon>
        <taxon>Actinomycetota</taxon>
        <taxon>Actinomycetes</taxon>
        <taxon>Micrococcales</taxon>
        <taxon>Microbacteriaceae</taxon>
        <taxon>Cryobacterium</taxon>
    </lineage>
</organism>
<keyword evidence="2" id="KW-0472">Membrane</keyword>
<name>A0ABY2JIX1_9MICO</name>
<gene>
    <name evidence="3" type="ORF">E3T28_00465</name>
</gene>
<comment type="caution">
    <text evidence="3">The sequence shown here is derived from an EMBL/GenBank/DDBJ whole genome shotgun (WGS) entry which is preliminary data.</text>
</comment>
<evidence type="ECO:0000256" key="1">
    <source>
        <dbReference type="SAM" id="MobiDB-lite"/>
    </source>
</evidence>